<dbReference type="Proteomes" id="UP000504637">
    <property type="component" value="Unplaced"/>
</dbReference>
<feature type="transmembrane region" description="Helical" evidence="8">
    <location>
        <begin position="208"/>
        <end position="229"/>
    </location>
</feature>
<keyword evidence="4 8" id="KW-0812">Transmembrane</keyword>
<evidence type="ECO:0000256" key="7">
    <source>
        <dbReference type="SAM" id="MobiDB-lite"/>
    </source>
</evidence>
<feature type="transmembrane region" description="Helical" evidence="8">
    <location>
        <begin position="138"/>
        <end position="157"/>
    </location>
</feature>
<keyword evidence="5 8" id="KW-1133">Transmembrane helix</keyword>
<evidence type="ECO:0000256" key="5">
    <source>
        <dbReference type="ARBA" id="ARBA00022989"/>
    </source>
</evidence>
<evidence type="ECO:0000256" key="4">
    <source>
        <dbReference type="ARBA" id="ARBA00022692"/>
    </source>
</evidence>
<feature type="compositionally biased region" description="Polar residues" evidence="7">
    <location>
        <begin position="799"/>
        <end position="809"/>
    </location>
</feature>
<feature type="compositionally biased region" description="Low complexity" evidence="7">
    <location>
        <begin position="639"/>
        <end position="653"/>
    </location>
</feature>
<dbReference type="GO" id="GO:0016020">
    <property type="term" value="C:membrane"/>
    <property type="evidence" value="ECO:0007669"/>
    <property type="project" value="UniProtKB-SubCell"/>
</dbReference>
<feature type="region of interest" description="Disordered" evidence="7">
    <location>
        <begin position="589"/>
        <end position="664"/>
    </location>
</feature>
<dbReference type="Gene3D" id="1.20.1420.30">
    <property type="entry name" value="NCX, central ion-binding region"/>
    <property type="match status" value="2"/>
</dbReference>
<evidence type="ECO:0000259" key="9">
    <source>
        <dbReference type="Pfam" id="PF01699"/>
    </source>
</evidence>
<feature type="compositionally biased region" description="Basic residues" evidence="7">
    <location>
        <begin position="596"/>
        <end position="608"/>
    </location>
</feature>
<evidence type="ECO:0000256" key="3">
    <source>
        <dbReference type="ARBA" id="ARBA00022448"/>
    </source>
</evidence>
<evidence type="ECO:0000256" key="1">
    <source>
        <dbReference type="ARBA" id="ARBA00004141"/>
    </source>
</evidence>
<feature type="compositionally biased region" description="Polar residues" evidence="7">
    <location>
        <begin position="443"/>
        <end position="458"/>
    </location>
</feature>
<keyword evidence="6 8" id="KW-0472">Membrane</keyword>
<feature type="domain" description="Sodium/calcium exchanger membrane region" evidence="9">
    <location>
        <begin position="146"/>
        <end position="284"/>
    </location>
</feature>
<feature type="transmembrane region" description="Helical" evidence="8">
    <location>
        <begin position="1037"/>
        <end position="1059"/>
    </location>
</feature>
<dbReference type="InterPro" id="IPR004837">
    <property type="entry name" value="NaCa_Exmemb"/>
</dbReference>
<evidence type="ECO:0000313" key="10">
    <source>
        <dbReference type="Proteomes" id="UP000504637"/>
    </source>
</evidence>
<feature type="region of interest" description="Disordered" evidence="7">
    <location>
        <begin position="755"/>
        <end position="809"/>
    </location>
</feature>
<dbReference type="AlphaFoldDB" id="A0A6J3M982"/>
<sequence>MDFTMHQTPRLRATRSMSDVEVRRKPAGKLPRYRAARAFYVTLALGIIFAGFAIRSHFSLPYQEHNYSGSSLHVRSLESLSREDLVRIRDSDDVCRRVNTIAVDEQCAFIRRHCPTDEGAFSVWLELYYCRFAHVKPVPFIILMTWLGLLFSTIGIAASDFFCENLETISAILGLSENVAGVTFVAFGNGSPDVFSTFAAMNANSGSLAVGELFGAAGFITAVVAGSMALIQTFQMPRSDFLRDTGFFTLAAMFSLYFLWDGKLHLWECISMVGFYIFYVIVVLVMGSWKARKKARKAKEHAARGHFILPEDDDDPEAQEPYHDEPSERGISRHQSFGLNSIEDWSALERGSDPAQVEEDEAEEARDRLKMSTVAHEMRLKRPTRRTRSSTATPIRPSLVGALEFQSVLKSLKRAQNHQTIAMHSRRFSDDPTYVLTDVDQLSTASDPASRSQSSVRSNPDHHPRIPRGHAATLSVPDVGPRGRMRAVSANDAAGLHIDADLQRYSPGQVQDRQREYQASEDDFALASTSSLHDGSESVLDRPISLTLNVESATPREHLPIALTESPGPMTPINHTSLLQPIIPQMHTEQENPGQRHGHHLGHRRTSSAHRSLEVPIIVVPDENDDTDARDPFPSYRDSPTSSISGGSRSPMSTRPPSIHIASPLGPVSSPDYFSDYQARPCEASEKRLKWWPYSVLPPPNIILHTLFPTVARWHDRSIWGKLIGVSALPSVLLLTLTLPVVPVDDMTEKDDAPLLGGSVHWSGKPSAEANPHIPSSAGHPTKSDTTKPLIEVEDNSRPDITNSRLDSTQGELRPSVAVLGAMVTDSQHPTPETRLPPPHYEDHESPRVWNRWLLIVQLFLAPQFILVAIYLQAPSELPLRWLIRPSLISLLVSLALLIPLLLTTTPTHKPKAYHIILSNAGFVVSVAWISTVASQVVDSLKALAVICNMSHAIMGLTIFAVGNSLGDLVANVTLAQLGRPVMALSACFGGPLLNILLGIGLSGSYILISGAERRHEKHPDKHLKFKTFHIEVERTLIISGFTLLLTLVGLMIAVPLNRYQFGKRIGWCLIALWTISTIINVGIEVAGLNNLDRT</sequence>
<dbReference type="PANTHER" id="PTHR12266">
    <property type="entry name" value="NA+/CA2+ K+ INDEPENDENT EXCHANGER"/>
    <property type="match status" value="1"/>
</dbReference>
<dbReference type="OrthoDB" id="407410at2759"/>
<feature type="region of interest" description="Disordered" evidence="7">
    <location>
        <begin position="443"/>
        <end position="481"/>
    </location>
</feature>
<dbReference type="GO" id="GO:0008324">
    <property type="term" value="F:monoatomic cation transmembrane transporter activity"/>
    <property type="evidence" value="ECO:0007669"/>
    <property type="project" value="TreeGrafter"/>
</dbReference>
<feature type="transmembrane region" description="Helical" evidence="8">
    <location>
        <begin position="169"/>
        <end position="188"/>
    </location>
</feature>
<dbReference type="Pfam" id="PF01699">
    <property type="entry name" value="Na_Ca_ex"/>
    <property type="match status" value="2"/>
</dbReference>
<feature type="transmembrane region" description="Helical" evidence="8">
    <location>
        <begin position="38"/>
        <end position="58"/>
    </location>
</feature>
<dbReference type="InterPro" id="IPR051359">
    <property type="entry name" value="CaCA_antiporter"/>
</dbReference>
<evidence type="ECO:0000256" key="8">
    <source>
        <dbReference type="SAM" id="Phobius"/>
    </source>
</evidence>
<reference evidence="11" key="2">
    <citation type="submission" date="2020-04" db="EMBL/GenBank/DDBJ databases">
        <authorList>
            <consortium name="NCBI Genome Project"/>
        </authorList>
    </citation>
    <scope>NUCLEOTIDE SEQUENCE</scope>
    <source>
        <strain evidence="11">CBS 342.82</strain>
    </source>
</reference>
<dbReference type="RefSeq" id="XP_033461210.1">
    <property type="nucleotide sequence ID" value="XM_033604444.1"/>
</dbReference>
<feature type="region of interest" description="Disordered" evidence="7">
    <location>
        <begin position="500"/>
        <end position="520"/>
    </location>
</feature>
<feature type="transmembrane region" description="Helical" evidence="8">
    <location>
        <begin position="241"/>
        <end position="259"/>
    </location>
</feature>
<gene>
    <name evidence="11" type="ORF">K489DRAFT_378585</name>
</gene>
<feature type="transmembrane region" description="Helical" evidence="8">
    <location>
        <begin position="915"/>
        <end position="934"/>
    </location>
</feature>
<feature type="transmembrane region" description="Helical" evidence="8">
    <location>
        <begin position="853"/>
        <end position="872"/>
    </location>
</feature>
<feature type="region of interest" description="Disordered" evidence="7">
    <location>
        <begin position="305"/>
        <end position="333"/>
    </location>
</feature>
<reference evidence="11" key="1">
    <citation type="submission" date="2020-01" db="EMBL/GenBank/DDBJ databases">
        <authorList>
            <consortium name="DOE Joint Genome Institute"/>
            <person name="Haridas S."/>
            <person name="Albert R."/>
            <person name="Binder M."/>
            <person name="Bloem J."/>
            <person name="Labutti K."/>
            <person name="Salamov A."/>
            <person name="Andreopoulos B."/>
            <person name="Baker S.E."/>
            <person name="Barry K."/>
            <person name="Bills G."/>
            <person name="Bluhm B.H."/>
            <person name="Cannon C."/>
            <person name="Castanera R."/>
            <person name="Culley D.E."/>
            <person name="Daum C."/>
            <person name="Ezra D."/>
            <person name="Gonzalez J.B."/>
            <person name="Henrissat B."/>
            <person name="Kuo A."/>
            <person name="Liang C."/>
            <person name="Lipzen A."/>
            <person name="Lutzoni F."/>
            <person name="Magnuson J."/>
            <person name="Mondo S."/>
            <person name="Nolan M."/>
            <person name="Ohm R."/>
            <person name="Pangilinan J."/>
            <person name="Park H.-J."/>
            <person name="Ramirez L."/>
            <person name="Alfaro M."/>
            <person name="Sun H."/>
            <person name="Tritt A."/>
            <person name="Yoshinaga Y."/>
            <person name="Zwiers L.-H."/>
            <person name="Turgeon B.G."/>
            <person name="Goodwin S.B."/>
            <person name="Spatafora J.W."/>
            <person name="Crous P.W."/>
            <person name="Grigoriev I.V."/>
        </authorList>
    </citation>
    <scope>NUCLEOTIDE SEQUENCE</scope>
    <source>
        <strain evidence="11">CBS 342.82</strain>
    </source>
</reference>
<feature type="transmembrane region" description="Helical" evidence="8">
    <location>
        <begin position="1065"/>
        <end position="1084"/>
    </location>
</feature>
<proteinExistence type="inferred from homology"/>
<accession>A0A6J3M982</accession>
<keyword evidence="10" id="KW-1185">Reference proteome</keyword>
<evidence type="ECO:0000313" key="11">
    <source>
        <dbReference type="RefSeq" id="XP_033461210.1"/>
    </source>
</evidence>
<feature type="domain" description="Sodium/calcium exchanger membrane region" evidence="9">
    <location>
        <begin position="921"/>
        <end position="1081"/>
    </location>
</feature>
<feature type="transmembrane region" description="Helical" evidence="8">
    <location>
        <begin position="265"/>
        <end position="289"/>
    </location>
</feature>
<protein>
    <recommendedName>
        <fullName evidence="9">Sodium/calcium exchanger membrane region domain-containing protein</fullName>
    </recommendedName>
</protein>
<keyword evidence="3" id="KW-0813">Transport</keyword>
<evidence type="ECO:0000256" key="2">
    <source>
        <dbReference type="ARBA" id="ARBA00008170"/>
    </source>
</evidence>
<feature type="compositionally biased region" description="Basic and acidic residues" evidence="7">
    <location>
        <begin position="320"/>
        <end position="331"/>
    </location>
</feature>
<evidence type="ECO:0000256" key="6">
    <source>
        <dbReference type="ARBA" id="ARBA00023136"/>
    </source>
</evidence>
<feature type="transmembrane region" description="Helical" evidence="8">
    <location>
        <begin position="884"/>
        <end position="903"/>
    </location>
</feature>
<dbReference type="GeneID" id="54362244"/>
<dbReference type="PANTHER" id="PTHR12266:SF0">
    <property type="entry name" value="MITOCHONDRIAL SODIUM_CALCIUM EXCHANGER PROTEIN"/>
    <property type="match status" value="1"/>
</dbReference>
<name>A0A6J3M982_9PEZI</name>
<organism evidence="11">
    <name type="scientific">Dissoconium aciculare CBS 342.82</name>
    <dbReference type="NCBI Taxonomy" id="1314786"/>
    <lineage>
        <taxon>Eukaryota</taxon>
        <taxon>Fungi</taxon>
        <taxon>Dikarya</taxon>
        <taxon>Ascomycota</taxon>
        <taxon>Pezizomycotina</taxon>
        <taxon>Dothideomycetes</taxon>
        <taxon>Dothideomycetidae</taxon>
        <taxon>Mycosphaerellales</taxon>
        <taxon>Dissoconiaceae</taxon>
        <taxon>Dissoconium</taxon>
    </lineage>
</organism>
<comment type="subcellular location">
    <subcellularLocation>
        <location evidence="1">Membrane</location>
        <topology evidence="1">Multi-pass membrane protein</topology>
    </subcellularLocation>
</comment>
<reference evidence="11" key="3">
    <citation type="submission" date="2025-08" db="UniProtKB">
        <authorList>
            <consortium name="RefSeq"/>
        </authorList>
    </citation>
    <scope>IDENTIFICATION</scope>
    <source>
        <strain evidence="11">CBS 342.82</strain>
    </source>
</reference>
<dbReference type="InterPro" id="IPR044880">
    <property type="entry name" value="NCX_ion-bd_dom_sf"/>
</dbReference>
<dbReference type="GO" id="GO:0006874">
    <property type="term" value="P:intracellular calcium ion homeostasis"/>
    <property type="evidence" value="ECO:0007669"/>
    <property type="project" value="TreeGrafter"/>
</dbReference>
<feature type="region of interest" description="Disordered" evidence="7">
    <location>
        <begin position="349"/>
        <end position="370"/>
    </location>
</feature>
<feature type="transmembrane region" description="Helical" evidence="8">
    <location>
        <begin position="982"/>
        <end position="1009"/>
    </location>
</feature>
<comment type="similarity">
    <text evidence="2">Belongs to the Ca(2+):cation antiporter (CaCA) (TC 2.A.19) family.</text>
</comment>